<comment type="similarity">
    <text evidence="1 4">Belongs to the short-chain dehydrogenases/reductases (SDR) family.</text>
</comment>
<accession>A0AAW0E8M7</accession>
<dbReference type="GO" id="GO:0016020">
    <property type="term" value="C:membrane"/>
    <property type="evidence" value="ECO:0007669"/>
    <property type="project" value="TreeGrafter"/>
</dbReference>
<evidence type="ECO:0000256" key="4">
    <source>
        <dbReference type="RuleBase" id="RU000363"/>
    </source>
</evidence>
<dbReference type="Pfam" id="PF00106">
    <property type="entry name" value="adh_short"/>
    <property type="match status" value="1"/>
</dbReference>
<protein>
    <recommendedName>
        <fullName evidence="7">NAD(P)-binding protein</fullName>
    </recommendedName>
</protein>
<organism evidence="5 6">
    <name type="scientific">Paramarasmius palmivorus</name>
    <dbReference type="NCBI Taxonomy" id="297713"/>
    <lineage>
        <taxon>Eukaryota</taxon>
        <taxon>Fungi</taxon>
        <taxon>Dikarya</taxon>
        <taxon>Basidiomycota</taxon>
        <taxon>Agaricomycotina</taxon>
        <taxon>Agaricomycetes</taxon>
        <taxon>Agaricomycetidae</taxon>
        <taxon>Agaricales</taxon>
        <taxon>Marasmiineae</taxon>
        <taxon>Marasmiaceae</taxon>
        <taxon>Paramarasmius</taxon>
    </lineage>
</organism>
<evidence type="ECO:0000313" key="5">
    <source>
        <dbReference type="EMBL" id="KAK7060864.1"/>
    </source>
</evidence>
<keyword evidence="3" id="KW-0560">Oxidoreductase</keyword>
<dbReference type="PANTHER" id="PTHR43490">
    <property type="entry name" value="(+)-NEOMENTHOL DEHYDROGENASE"/>
    <property type="match status" value="1"/>
</dbReference>
<dbReference type="Proteomes" id="UP001383192">
    <property type="component" value="Unassembled WGS sequence"/>
</dbReference>
<sequence>MHGKTVLITGSTDSRSLGWTAAKLLATGDYGFSHIILSGRRDESGQQAAQELRGSLPQECQITISALTLDVTDSESIQNAVALLVSTDGLLGAFGGRLDVLVNNAGIGVPPNRVDASEGGMFLPTEKTTAADVMTIMNTNVAAVVELTNALLPLLAKSNAPRVINVSSARGSLTFESGLPSERTGGLVYNASKAALNMVTVMQSKNLPAFVTNLKVNAATPGHTKTPCCRMGTYIDLLAGTRTLEEGAGVIVHLATLADDGPSES</sequence>
<evidence type="ECO:0000256" key="2">
    <source>
        <dbReference type="ARBA" id="ARBA00022857"/>
    </source>
</evidence>
<dbReference type="PANTHER" id="PTHR43490:SF99">
    <property type="entry name" value="SHORT-CHAIN DEHYDROGENASE_REDUCTASE"/>
    <property type="match status" value="1"/>
</dbReference>
<dbReference type="EMBL" id="JAYKXP010000002">
    <property type="protein sequence ID" value="KAK7060864.1"/>
    <property type="molecule type" value="Genomic_DNA"/>
</dbReference>
<dbReference type="PRINTS" id="PR00081">
    <property type="entry name" value="GDHRDH"/>
</dbReference>
<evidence type="ECO:0008006" key="7">
    <source>
        <dbReference type="Google" id="ProtNLM"/>
    </source>
</evidence>
<keyword evidence="6" id="KW-1185">Reference proteome</keyword>
<keyword evidence="2" id="KW-0521">NADP</keyword>
<dbReference type="SUPFAM" id="SSF51735">
    <property type="entry name" value="NAD(P)-binding Rossmann-fold domains"/>
    <property type="match status" value="1"/>
</dbReference>
<dbReference type="AlphaFoldDB" id="A0AAW0E8M7"/>
<gene>
    <name evidence="5" type="ORF">VNI00_000597</name>
</gene>
<dbReference type="PRINTS" id="PR00080">
    <property type="entry name" value="SDRFAMILY"/>
</dbReference>
<proteinExistence type="inferred from homology"/>
<evidence type="ECO:0000313" key="6">
    <source>
        <dbReference type="Proteomes" id="UP001383192"/>
    </source>
</evidence>
<dbReference type="Gene3D" id="3.40.50.720">
    <property type="entry name" value="NAD(P)-binding Rossmann-like Domain"/>
    <property type="match status" value="1"/>
</dbReference>
<reference evidence="5 6" key="1">
    <citation type="submission" date="2024-01" db="EMBL/GenBank/DDBJ databases">
        <title>A draft genome for a cacao thread blight-causing isolate of Paramarasmius palmivorus.</title>
        <authorList>
            <person name="Baruah I.K."/>
            <person name="Bukari Y."/>
            <person name="Amoako-Attah I."/>
            <person name="Meinhardt L.W."/>
            <person name="Bailey B.A."/>
            <person name="Cohen S.P."/>
        </authorList>
    </citation>
    <scope>NUCLEOTIDE SEQUENCE [LARGE SCALE GENOMIC DNA]</scope>
    <source>
        <strain evidence="5 6">GH-12</strain>
    </source>
</reference>
<dbReference type="InterPro" id="IPR002347">
    <property type="entry name" value="SDR_fam"/>
</dbReference>
<dbReference type="GO" id="GO:0016491">
    <property type="term" value="F:oxidoreductase activity"/>
    <property type="evidence" value="ECO:0007669"/>
    <property type="project" value="UniProtKB-KW"/>
</dbReference>
<evidence type="ECO:0000256" key="3">
    <source>
        <dbReference type="ARBA" id="ARBA00023002"/>
    </source>
</evidence>
<comment type="caution">
    <text evidence="5">The sequence shown here is derived from an EMBL/GenBank/DDBJ whole genome shotgun (WGS) entry which is preliminary data.</text>
</comment>
<name>A0AAW0E8M7_9AGAR</name>
<evidence type="ECO:0000256" key="1">
    <source>
        <dbReference type="ARBA" id="ARBA00006484"/>
    </source>
</evidence>
<dbReference type="InterPro" id="IPR036291">
    <property type="entry name" value="NAD(P)-bd_dom_sf"/>
</dbReference>